<keyword evidence="6" id="KW-0862">Zinc</keyword>
<evidence type="ECO:0000256" key="7">
    <source>
        <dbReference type="ARBA" id="ARBA00023125"/>
    </source>
</evidence>
<dbReference type="NCBIfam" id="TIGR00598">
    <property type="entry name" value="rad14"/>
    <property type="match status" value="1"/>
</dbReference>
<dbReference type="GO" id="GO:0003684">
    <property type="term" value="F:damaged DNA binding"/>
    <property type="evidence" value="ECO:0007669"/>
    <property type="project" value="InterPro"/>
</dbReference>
<keyword evidence="12" id="KW-1185">Reference proteome</keyword>
<evidence type="ECO:0000256" key="4">
    <source>
        <dbReference type="ARBA" id="ARBA00022763"/>
    </source>
</evidence>
<dbReference type="Proteomes" id="UP001165289">
    <property type="component" value="Unassembled WGS sequence"/>
</dbReference>
<reference evidence="11 12" key="1">
    <citation type="journal article" date="2023" name="BMC Biol.">
        <title>The compact genome of the sponge Oopsacas minuta (Hexactinellida) is lacking key metazoan core genes.</title>
        <authorList>
            <person name="Santini S."/>
            <person name="Schenkelaars Q."/>
            <person name="Jourda C."/>
            <person name="Duchesne M."/>
            <person name="Belahbib H."/>
            <person name="Rocher C."/>
            <person name="Selva M."/>
            <person name="Riesgo A."/>
            <person name="Vervoort M."/>
            <person name="Leys S.P."/>
            <person name="Kodjabachian L."/>
            <person name="Le Bivic A."/>
            <person name="Borchiellini C."/>
            <person name="Claverie J.M."/>
            <person name="Renard E."/>
        </authorList>
    </citation>
    <scope>NUCLEOTIDE SEQUENCE [LARGE SCALE GENOMIC DNA]</scope>
    <source>
        <strain evidence="11">SPO-2</strain>
    </source>
</reference>
<comment type="subcellular location">
    <subcellularLocation>
        <location evidence="1">Nucleus</location>
    </subcellularLocation>
</comment>
<dbReference type="PANTHER" id="PTHR10142:SF0">
    <property type="entry name" value="DNA REPAIR PROTEIN COMPLEMENTING XP-A CELLS"/>
    <property type="match status" value="1"/>
</dbReference>
<comment type="similarity">
    <text evidence="2">Belongs to the XPA family.</text>
</comment>
<dbReference type="PANTHER" id="PTHR10142">
    <property type="entry name" value="DNA REPAIR PROTEIN COMPLEMENTING XP-A CELLS"/>
    <property type="match status" value="1"/>
</dbReference>
<dbReference type="Gene3D" id="3.90.530.10">
    <property type="entry name" value="XPA C-terminal domain"/>
    <property type="match status" value="1"/>
</dbReference>
<sequence>MTGLETSSPGLDKLHVLEKEAEYSPELNEIQTQALNEDRIDSLKRPISTSNIIINSLELDNKRIRMNEPCYVTYVCIECLVKFSCSYLLKSFNINVCDNCKDTNQKYNFITATQVRQRYLLTDRHMADDSTGKLLFIEKRNPRNSGWSRMKLFLEYQVREKAFLVWGGEEGIQKEEKKRREISHNIKRKKYQKEMKKLRSSLKEASASFRPASHEHSYGPEELVDSETDKYNKICVSCGYVLIFEKL</sequence>
<gene>
    <name evidence="11" type="ORF">LOD99_6118</name>
</gene>
<dbReference type="GO" id="GO:0008270">
    <property type="term" value="F:zinc ion binding"/>
    <property type="evidence" value="ECO:0007669"/>
    <property type="project" value="UniProtKB-KW"/>
</dbReference>
<dbReference type="InterPro" id="IPR022656">
    <property type="entry name" value="XPA_C"/>
</dbReference>
<comment type="caution">
    <text evidence="11">The sequence shown here is derived from an EMBL/GenBank/DDBJ whole genome shotgun (WGS) entry which is preliminary data.</text>
</comment>
<dbReference type="InterPro" id="IPR009061">
    <property type="entry name" value="DNA-bd_dom_put_sf"/>
</dbReference>
<evidence type="ECO:0000313" key="12">
    <source>
        <dbReference type="Proteomes" id="UP001165289"/>
    </source>
</evidence>
<evidence type="ECO:0000256" key="9">
    <source>
        <dbReference type="ARBA" id="ARBA00023242"/>
    </source>
</evidence>
<keyword evidence="9" id="KW-0539">Nucleus</keyword>
<dbReference type="AlphaFoldDB" id="A0AAV7JPB0"/>
<feature type="domain" description="XPA C-terminal" evidence="10">
    <location>
        <begin position="106"/>
        <end position="158"/>
    </location>
</feature>
<dbReference type="InterPro" id="IPR037129">
    <property type="entry name" value="XPA_sf"/>
</dbReference>
<evidence type="ECO:0000259" key="10">
    <source>
        <dbReference type="Pfam" id="PF05181"/>
    </source>
</evidence>
<accession>A0AAV7JPB0</accession>
<keyword evidence="4" id="KW-0227">DNA damage</keyword>
<protein>
    <submittedName>
        <fullName evidence="11">DNA repair protein</fullName>
    </submittedName>
</protein>
<keyword evidence="3" id="KW-0479">Metal-binding</keyword>
<name>A0AAV7JPB0_9METZ</name>
<evidence type="ECO:0000256" key="6">
    <source>
        <dbReference type="ARBA" id="ARBA00022833"/>
    </source>
</evidence>
<dbReference type="Pfam" id="PF01286">
    <property type="entry name" value="XPA_N"/>
    <property type="match status" value="1"/>
</dbReference>
<evidence type="ECO:0000256" key="5">
    <source>
        <dbReference type="ARBA" id="ARBA00022771"/>
    </source>
</evidence>
<keyword evidence="5" id="KW-0863">Zinc-finger</keyword>
<dbReference type="GO" id="GO:0006284">
    <property type="term" value="P:base-excision repair"/>
    <property type="evidence" value="ECO:0007669"/>
    <property type="project" value="TreeGrafter"/>
</dbReference>
<dbReference type="InterPro" id="IPR000465">
    <property type="entry name" value="XPA/RAD14"/>
</dbReference>
<dbReference type="GO" id="GO:0000715">
    <property type="term" value="P:nucleotide-excision repair, DNA damage recognition"/>
    <property type="evidence" value="ECO:0007669"/>
    <property type="project" value="TreeGrafter"/>
</dbReference>
<evidence type="ECO:0000256" key="3">
    <source>
        <dbReference type="ARBA" id="ARBA00022723"/>
    </source>
</evidence>
<dbReference type="InterPro" id="IPR022652">
    <property type="entry name" value="Znf_XPA_CS"/>
</dbReference>
<keyword evidence="7" id="KW-0238">DNA-binding</keyword>
<dbReference type="Pfam" id="PF05181">
    <property type="entry name" value="XPA_C"/>
    <property type="match status" value="1"/>
</dbReference>
<dbReference type="GO" id="GO:0000110">
    <property type="term" value="C:nucleotide-excision repair factor 1 complex"/>
    <property type="evidence" value="ECO:0007669"/>
    <property type="project" value="TreeGrafter"/>
</dbReference>
<keyword evidence="8" id="KW-0234">DNA repair</keyword>
<evidence type="ECO:0000256" key="2">
    <source>
        <dbReference type="ARBA" id="ARBA00005548"/>
    </source>
</evidence>
<evidence type="ECO:0000256" key="1">
    <source>
        <dbReference type="ARBA" id="ARBA00004123"/>
    </source>
</evidence>
<proteinExistence type="inferred from homology"/>
<dbReference type="GO" id="GO:0070914">
    <property type="term" value="P:UV-damage excision repair"/>
    <property type="evidence" value="ECO:0007669"/>
    <property type="project" value="TreeGrafter"/>
</dbReference>
<dbReference type="EMBL" id="JAKMXF010000313">
    <property type="protein sequence ID" value="KAI6650201.1"/>
    <property type="molecule type" value="Genomic_DNA"/>
</dbReference>
<evidence type="ECO:0000256" key="8">
    <source>
        <dbReference type="ARBA" id="ARBA00023204"/>
    </source>
</evidence>
<dbReference type="SUPFAM" id="SSF46955">
    <property type="entry name" value="Putative DNA-binding domain"/>
    <property type="match status" value="1"/>
</dbReference>
<organism evidence="11 12">
    <name type="scientific">Oopsacas minuta</name>
    <dbReference type="NCBI Taxonomy" id="111878"/>
    <lineage>
        <taxon>Eukaryota</taxon>
        <taxon>Metazoa</taxon>
        <taxon>Porifera</taxon>
        <taxon>Hexactinellida</taxon>
        <taxon>Hexasterophora</taxon>
        <taxon>Lyssacinosida</taxon>
        <taxon>Leucopsacidae</taxon>
        <taxon>Oopsacas</taxon>
    </lineage>
</organism>
<dbReference type="GO" id="GO:1901255">
    <property type="term" value="P:nucleotide-excision repair involved in interstrand cross-link repair"/>
    <property type="evidence" value="ECO:0007669"/>
    <property type="project" value="TreeGrafter"/>
</dbReference>
<evidence type="ECO:0000313" key="11">
    <source>
        <dbReference type="EMBL" id="KAI6650201.1"/>
    </source>
</evidence>